<dbReference type="InterPro" id="IPR011049">
    <property type="entry name" value="Serralysin-like_metalloprot_C"/>
</dbReference>
<comment type="subcellular location">
    <subcellularLocation>
        <location evidence="1">Secreted</location>
    </subcellularLocation>
</comment>
<dbReference type="Pfam" id="PF00353">
    <property type="entry name" value="HemolysinCabind"/>
    <property type="match status" value="4"/>
</dbReference>
<gene>
    <name evidence="4" type="ORF">KB874_08510</name>
</gene>
<feature type="compositionally biased region" description="Basic and acidic residues" evidence="3">
    <location>
        <begin position="328"/>
        <end position="348"/>
    </location>
</feature>
<dbReference type="PROSITE" id="PS00330">
    <property type="entry name" value="HEMOLYSIN_CALCIUM"/>
    <property type="match status" value="2"/>
</dbReference>
<evidence type="ECO:0000256" key="2">
    <source>
        <dbReference type="ARBA" id="ARBA00022525"/>
    </source>
</evidence>
<dbReference type="PRINTS" id="PR00313">
    <property type="entry name" value="CABNDNGRPT"/>
</dbReference>
<dbReference type="SUPFAM" id="SSF51120">
    <property type="entry name" value="beta-Roll"/>
    <property type="match status" value="1"/>
</dbReference>
<comment type="caution">
    <text evidence="4">The sequence shown here is derived from an EMBL/GenBank/DDBJ whole genome shotgun (WGS) entry which is preliminary data.</text>
</comment>
<accession>A0A8J7WED9</accession>
<dbReference type="GO" id="GO:0005509">
    <property type="term" value="F:calcium ion binding"/>
    <property type="evidence" value="ECO:0007669"/>
    <property type="project" value="InterPro"/>
</dbReference>
<evidence type="ECO:0008006" key="6">
    <source>
        <dbReference type="Google" id="ProtNLM"/>
    </source>
</evidence>
<sequence>MERLTYWYPMNDWQPGSGGPDAAQIAEAGQRLATLGVTELVIGIDGRRLSSQWNYLDGFDSRAFRADLERVLDALFAGGFDGAVSLMPINGHYDWQTANHARAFWMVNATLRFIEASAHRDRVSGLVTDTEFAPTPEWQGADDAGKADILRQYVTLLDGIEARVTGFDPSLQTTTYHGAQIDRGDARLLLDGVNYGDSTVLGAAVDRIILPIRLTDAIDPGVAHDFDALIARAVAQTANELARLAVSATRIVLDVEWEEAHRGLGAPNLFAQVEAALAEAIADHPVLAGLAVFISPTISSVPLRDLRIEGLPGADRLLGTAGHDTIRGHDGADTLEGHAGHDRLEGGARGDILSGGTGNDTLRGEQGPDDLAGGNGNDRLSGGDGHDSLTGGPGRDRLLGGRHDDRLEGGSANDWLGGGAGHDTLVGGSGDDTLTGGSGADAFVFAGADPGHDTICDFTPGEDRLTLGGEWAPPSGLEGFFAATVEAGGALVYDPVGDGVFRITLEGLSLADLSPGDVVLI</sequence>
<evidence type="ECO:0000313" key="4">
    <source>
        <dbReference type="EMBL" id="MBS0124176.1"/>
    </source>
</evidence>
<name>A0A8J7WED9_9RHOB</name>
<feature type="compositionally biased region" description="Basic and acidic residues" evidence="3">
    <location>
        <begin position="394"/>
        <end position="408"/>
    </location>
</feature>
<reference evidence="4" key="1">
    <citation type="submission" date="2021-04" db="EMBL/GenBank/DDBJ databases">
        <authorList>
            <person name="Yoon J."/>
        </authorList>
    </citation>
    <scope>NUCLEOTIDE SEQUENCE</scope>
    <source>
        <strain evidence="4">KMU-90</strain>
    </source>
</reference>
<dbReference type="PANTHER" id="PTHR38340:SF1">
    <property type="entry name" value="S-LAYER PROTEIN"/>
    <property type="match status" value="1"/>
</dbReference>
<evidence type="ECO:0000256" key="3">
    <source>
        <dbReference type="SAM" id="MobiDB-lite"/>
    </source>
</evidence>
<feature type="region of interest" description="Disordered" evidence="3">
    <location>
        <begin position="328"/>
        <end position="418"/>
    </location>
</feature>
<evidence type="ECO:0000313" key="5">
    <source>
        <dbReference type="Proteomes" id="UP000681356"/>
    </source>
</evidence>
<protein>
    <recommendedName>
        <fullName evidence="6">Calcium-binding protein</fullName>
    </recommendedName>
</protein>
<dbReference type="PANTHER" id="PTHR38340">
    <property type="entry name" value="S-LAYER PROTEIN"/>
    <property type="match status" value="1"/>
</dbReference>
<keyword evidence="5" id="KW-1185">Reference proteome</keyword>
<dbReference type="RefSeq" id="WP_212536138.1">
    <property type="nucleotide sequence ID" value="NZ_JAGTUU010000003.1"/>
</dbReference>
<dbReference type="InterPro" id="IPR018511">
    <property type="entry name" value="Hemolysin-typ_Ca-bd_CS"/>
</dbReference>
<evidence type="ECO:0000256" key="1">
    <source>
        <dbReference type="ARBA" id="ARBA00004613"/>
    </source>
</evidence>
<feature type="compositionally biased region" description="Gly residues" evidence="3">
    <location>
        <begin position="349"/>
        <end position="358"/>
    </location>
</feature>
<dbReference type="Gene3D" id="2.150.10.10">
    <property type="entry name" value="Serralysin-like metalloprotease, C-terminal"/>
    <property type="match status" value="3"/>
</dbReference>
<dbReference type="AlphaFoldDB" id="A0A8J7WED9"/>
<keyword evidence="2" id="KW-0964">Secreted</keyword>
<organism evidence="4 5">
    <name type="scientific">Thetidibacter halocola</name>
    <dbReference type="NCBI Taxonomy" id="2827239"/>
    <lineage>
        <taxon>Bacteria</taxon>
        <taxon>Pseudomonadati</taxon>
        <taxon>Pseudomonadota</taxon>
        <taxon>Alphaproteobacteria</taxon>
        <taxon>Rhodobacterales</taxon>
        <taxon>Roseobacteraceae</taxon>
        <taxon>Thetidibacter</taxon>
    </lineage>
</organism>
<proteinExistence type="predicted"/>
<dbReference type="EMBL" id="JAGTUU010000003">
    <property type="protein sequence ID" value="MBS0124176.1"/>
    <property type="molecule type" value="Genomic_DNA"/>
</dbReference>
<dbReference type="InterPro" id="IPR001343">
    <property type="entry name" value="Hemolysn_Ca-bd"/>
</dbReference>
<dbReference type="InterPro" id="IPR050557">
    <property type="entry name" value="RTX_toxin/Mannuronan_C5-epim"/>
</dbReference>
<dbReference type="GO" id="GO:0005576">
    <property type="term" value="C:extracellular region"/>
    <property type="evidence" value="ECO:0007669"/>
    <property type="project" value="UniProtKB-SubCell"/>
</dbReference>
<dbReference type="Proteomes" id="UP000681356">
    <property type="component" value="Unassembled WGS sequence"/>
</dbReference>